<evidence type="ECO:0000313" key="12">
    <source>
        <dbReference type="Proteomes" id="UP000190409"/>
    </source>
</evidence>
<reference evidence="11 12" key="1">
    <citation type="submission" date="2017-01" db="EMBL/GenBank/DDBJ databases">
        <title>Complete Genome Sequence of Dolosigranulum pigrum isolated from a Patient with interstitial lung disease.</title>
        <authorList>
            <person name="Mukhopadhyay R."/>
            <person name="Joaquin J."/>
            <person name="Hogue R."/>
            <person name="Fitzgerald S."/>
            <person name="Jospin G."/>
            <person name="Eisen J.A."/>
            <person name="Chaturvedi V."/>
        </authorList>
    </citation>
    <scope>NUCLEOTIDE SEQUENCE [LARGE SCALE GENOMIC DNA]</scope>
    <source>
        <strain evidence="11 12">15S00348</strain>
    </source>
</reference>
<accession>A0A1S8KPM4</accession>
<dbReference type="EC" id="2.1.1.63" evidence="3"/>
<keyword evidence="5" id="KW-0808">Transferase</keyword>
<dbReference type="InterPro" id="IPR036631">
    <property type="entry name" value="MGMT_N_sf"/>
</dbReference>
<dbReference type="Gene3D" id="3.30.160.70">
    <property type="entry name" value="Methylated DNA-protein cysteine methyltransferase domain"/>
    <property type="match status" value="1"/>
</dbReference>
<dbReference type="RefSeq" id="WP_077863076.1">
    <property type="nucleotide sequence ID" value="NZ_CALFGV010000008.1"/>
</dbReference>
<dbReference type="InterPro" id="IPR008332">
    <property type="entry name" value="MethylG_MeTrfase_N"/>
</dbReference>
<name>A0A1S8KPM4_9LACT</name>
<comment type="catalytic activity">
    <reaction evidence="1">
        <text>a 4-O-methyl-thymidine in DNA + L-cysteinyl-[protein] = a thymidine in DNA + S-methyl-L-cysteinyl-[protein]</text>
        <dbReference type="Rhea" id="RHEA:53428"/>
        <dbReference type="Rhea" id="RHEA-COMP:10131"/>
        <dbReference type="Rhea" id="RHEA-COMP:10132"/>
        <dbReference type="Rhea" id="RHEA-COMP:13555"/>
        <dbReference type="Rhea" id="RHEA-COMP:13556"/>
        <dbReference type="ChEBI" id="CHEBI:29950"/>
        <dbReference type="ChEBI" id="CHEBI:82612"/>
        <dbReference type="ChEBI" id="CHEBI:137386"/>
        <dbReference type="ChEBI" id="CHEBI:137387"/>
        <dbReference type="EC" id="2.1.1.63"/>
    </reaction>
</comment>
<sequence>MRPVFYTTCHLNGSPYSLGATSDGIVFIENTPIDDVTKRHWFNKFFDTNQLYQDDNHPLLVRCRQQLQQYFDGKLTTFDIPLDLKGTSFQKAVWNSLLAVQYGQSKSYKAIAESIGKPTASQAVGAAVGQNPIMIIVPCHRILGATRKLTGFRGGLSMKEQLLQLEHIPYKK</sequence>
<dbReference type="AlphaFoldDB" id="A0A1S8KPM4"/>
<keyword evidence="7" id="KW-0234">DNA repair</keyword>
<feature type="domain" description="Methylguanine DNA methyltransferase ribonuclease-like" evidence="10">
    <location>
        <begin position="53"/>
        <end position="84"/>
    </location>
</feature>
<evidence type="ECO:0000256" key="6">
    <source>
        <dbReference type="ARBA" id="ARBA00022763"/>
    </source>
</evidence>
<protein>
    <recommendedName>
        <fullName evidence="3">methylated-DNA--[protein]-cysteine S-methyltransferase</fullName>
        <ecNumber evidence="3">2.1.1.63</ecNumber>
    </recommendedName>
</protein>
<dbReference type="PANTHER" id="PTHR10815">
    <property type="entry name" value="METHYLATED-DNA--PROTEIN-CYSTEINE METHYLTRANSFERASE"/>
    <property type="match status" value="1"/>
</dbReference>
<dbReference type="NCBIfam" id="TIGR00589">
    <property type="entry name" value="ogt"/>
    <property type="match status" value="1"/>
</dbReference>
<dbReference type="InterPro" id="IPR036217">
    <property type="entry name" value="MethylDNA_cys_MeTrfase_DNAb"/>
</dbReference>
<dbReference type="SUPFAM" id="SSF53155">
    <property type="entry name" value="Methylated DNA-protein cysteine methyltransferase domain"/>
    <property type="match status" value="1"/>
</dbReference>
<comment type="caution">
    <text evidence="11">The sequence shown here is derived from an EMBL/GenBank/DDBJ whole genome shotgun (WGS) entry which is preliminary data.</text>
</comment>
<evidence type="ECO:0000256" key="7">
    <source>
        <dbReference type="ARBA" id="ARBA00023204"/>
    </source>
</evidence>
<evidence type="ECO:0000256" key="1">
    <source>
        <dbReference type="ARBA" id="ARBA00001286"/>
    </source>
</evidence>
<evidence type="ECO:0000256" key="5">
    <source>
        <dbReference type="ARBA" id="ARBA00022679"/>
    </source>
</evidence>
<dbReference type="Proteomes" id="UP000190409">
    <property type="component" value="Unassembled WGS sequence"/>
</dbReference>
<dbReference type="FunFam" id="1.10.10.10:FF:000214">
    <property type="entry name" value="Methylated-DNA--protein-cysteine methyltransferase"/>
    <property type="match status" value="1"/>
</dbReference>
<gene>
    <name evidence="11" type="ORF">BWX42_08115</name>
</gene>
<evidence type="ECO:0000256" key="2">
    <source>
        <dbReference type="ARBA" id="ARBA00008711"/>
    </source>
</evidence>
<evidence type="ECO:0000256" key="8">
    <source>
        <dbReference type="ARBA" id="ARBA00049348"/>
    </source>
</evidence>
<evidence type="ECO:0000259" key="10">
    <source>
        <dbReference type="Pfam" id="PF02870"/>
    </source>
</evidence>
<keyword evidence="6" id="KW-0227">DNA damage</keyword>
<comment type="similarity">
    <text evidence="2">Belongs to the MGMT family.</text>
</comment>
<dbReference type="InterPro" id="IPR001497">
    <property type="entry name" value="MethylDNA_cys_MeTrfase_AS"/>
</dbReference>
<evidence type="ECO:0000256" key="3">
    <source>
        <dbReference type="ARBA" id="ARBA00011918"/>
    </source>
</evidence>
<dbReference type="InterPro" id="IPR014048">
    <property type="entry name" value="MethylDNA_cys_MeTrfase_DNA-bd"/>
</dbReference>
<dbReference type="Pfam" id="PF02870">
    <property type="entry name" value="Methyltransf_1N"/>
    <property type="match status" value="1"/>
</dbReference>
<dbReference type="GO" id="GO:0032259">
    <property type="term" value="P:methylation"/>
    <property type="evidence" value="ECO:0007669"/>
    <property type="project" value="UniProtKB-KW"/>
</dbReference>
<dbReference type="GO" id="GO:0003908">
    <property type="term" value="F:methylated-DNA-[protein]-cysteine S-methyltransferase activity"/>
    <property type="evidence" value="ECO:0007669"/>
    <property type="project" value="UniProtKB-EC"/>
</dbReference>
<dbReference type="Gene3D" id="1.10.10.10">
    <property type="entry name" value="Winged helix-like DNA-binding domain superfamily/Winged helix DNA-binding domain"/>
    <property type="match status" value="1"/>
</dbReference>
<evidence type="ECO:0000313" key="11">
    <source>
        <dbReference type="EMBL" id="OOL81660.1"/>
    </source>
</evidence>
<dbReference type="PANTHER" id="PTHR10815:SF5">
    <property type="entry name" value="METHYLATED-DNA--PROTEIN-CYSTEINE METHYLTRANSFERASE"/>
    <property type="match status" value="1"/>
</dbReference>
<dbReference type="PROSITE" id="PS00374">
    <property type="entry name" value="MGMT"/>
    <property type="match status" value="1"/>
</dbReference>
<dbReference type="GO" id="GO:0006281">
    <property type="term" value="P:DNA repair"/>
    <property type="evidence" value="ECO:0007669"/>
    <property type="project" value="UniProtKB-KW"/>
</dbReference>
<proteinExistence type="inferred from homology"/>
<dbReference type="Pfam" id="PF01035">
    <property type="entry name" value="DNA_binding_1"/>
    <property type="match status" value="1"/>
</dbReference>
<dbReference type="SUPFAM" id="SSF46767">
    <property type="entry name" value="Methylated DNA-protein cysteine methyltransferase, C-terminal domain"/>
    <property type="match status" value="1"/>
</dbReference>
<dbReference type="InterPro" id="IPR036388">
    <property type="entry name" value="WH-like_DNA-bd_sf"/>
</dbReference>
<dbReference type="EMBL" id="MUYF01000003">
    <property type="protein sequence ID" value="OOL81660.1"/>
    <property type="molecule type" value="Genomic_DNA"/>
</dbReference>
<feature type="domain" description="Methylated-DNA-[protein]-cysteine S-methyltransferase DNA binding" evidence="9">
    <location>
        <begin position="88"/>
        <end position="167"/>
    </location>
</feature>
<comment type="catalytic activity">
    <reaction evidence="8">
        <text>a 6-O-methyl-2'-deoxyguanosine in DNA + L-cysteinyl-[protein] = S-methyl-L-cysteinyl-[protein] + a 2'-deoxyguanosine in DNA</text>
        <dbReference type="Rhea" id="RHEA:24000"/>
        <dbReference type="Rhea" id="RHEA-COMP:10131"/>
        <dbReference type="Rhea" id="RHEA-COMP:10132"/>
        <dbReference type="Rhea" id="RHEA-COMP:11367"/>
        <dbReference type="Rhea" id="RHEA-COMP:11368"/>
        <dbReference type="ChEBI" id="CHEBI:29950"/>
        <dbReference type="ChEBI" id="CHEBI:82612"/>
        <dbReference type="ChEBI" id="CHEBI:85445"/>
        <dbReference type="ChEBI" id="CHEBI:85448"/>
        <dbReference type="EC" id="2.1.1.63"/>
    </reaction>
</comment>
<evidence type="ECO:0000256" key="4">
    <source>
        <dbReference type="ARBA" id="ARBA00022603"/>
    </source>
</evidence>
<keyword evidence="4" id="KW-0489">Methyltransferase</keyword>
<organism evidence="11 12">
    <name type="scientific">Dolosigranulum pigrum</name>
    <dbReference type="NCBI Taxonomy" id="29394"/>
    <lineage>
        <taxon>Bacteria</taxon>
        <taxon>Bacillati</taxon>
        <taxon>Bacillota</taxon>
        <taxon>Bacilli</taxon>
        <taxon>Lactobacillales</taxon>
        <taxon>Carnobacteriaceae</taxon>
        <taxon>Dolosigranulum</taxon>
    </lineage>
</organism>
<dbReference type="CDD" id="cd06445">
    <property type="entry name" value="ATase"/>
    <property type="match status" value="1"/>
</dbReference>
<evidence type="ECO:0000259" key="9">
    <source>
        <dbReference type="Pfam" id="PF01035"/>
    </source>
</evidence>